<dbReference type="RefSeq" id="WP_140886819.1">
    <property type="nucleotide sequence ID" value="NZ_RCZP01000050.1"/>
</dbReference>
<sequence length="129" mass="14184">MAPTGTATSSAGDDAREARLRIARHLAELHKLHLALAQDTRELKRFSVAGNPRLEAEIAAETLEQYLSATGAFLENMRGRFEARLPTIRRGEPRGHGGSPDEAVGHGAFWLVFSRLCAVLRQVDRRIIG</sequence>
<comment type="caution">
    <text evidence="1">The sequence shown here is derived from an EMBL/GenBank/DDBJ whole genome shotgun (WGS) entry which is preliminary data.</text>
</comment>
<name>A0A502F6P4_9PROT</name>
<accession>A0A502F6P4</accession>
<dbReference type="Proteomes" id="UP000317078">
    <property type="component" value="Unassembled WGS sequence"/>
</dbReference>
<evidence type="ECO:0000313" key="2">
    <source>
        <dbReference type="Proteomes" id="UP000317078"/>
    </source>
</evidence>
<protein>
    <submittedName>
        <fullName evidence="1">Uncharacterized protein</fullName>
    </submittedName>
</protein>
<proteinExistence type="predicted"/>
<dbReference type="OrthoDB" id="7276659at2"/>
<gene>
    <name evidence="1" type="ORF">EAH89_26940</name>
</gene>
<keyword evidence="2" id="KW-1185">Reference proteome</keyword>
<organism evidence="1 2">
    <name type="scientific">Muricoccus nepalensis</name>
    <dbReference type="NCBI Taxonomy" id="1854500"/>
    <lineage>
        <taxon>Bacteria</taxon>
        <taxon>Pseudomonadati</taxon>
        <taxon>Pseudomonadota</taxon>
        <taxon>Alphaproteobacteria</taxon>
        <taxon>Acetobacterales</taxon>
        <taxon>Roseomonadaceae</taxon>
        <taxon>Muricoccus</taxon>
    </lineage>
</organism>
<dbReference type="AlphaFoldDB" id="A0A502F6P4"/>
<dbReference type="EMBL" id="RCZP01000050">
    <property type="protein sequence ID" value="TPG44840.1"/>
    <property type="molecule type" value="Genomic_DNA"/>
</dbReference>
<evidence type="ECO:0000313" key="1">
    <source>
        <dbReference type="EMBL" id="TPG44840.1"/>
    </source>
</evidence>
<reference evidence="1 2" key="1">
    <citation type="journal article" date="2019" name="Environ. Microbiol.">
        <title>Species interactions and distinct microbial communities in high Arctic permafrost affected cryosols are associated with the CH4 and CO2 gas fluxes.</title>
        <authorList>
            <person name="Altshuler I."/>
            <person name="Hamel J."/>
            <person name="Turney S."/>
            <person name="Magnuson E."/>
            <person name="Levesque R."/>
            <person name="Greer C."/>
            <person name="Whyte L.G."/>
        </authorList>
    </citation>
    <scope>NUCLEOTIDE SEQUENCE [LARGE SCALE GENOMIC DNA]</scope>
    <source>
        <strain evidence="1 2">S9.3B</strain>
    </source>
</reference>